<evidence type="ECO:0000256" key="7">
    <source>
        <dbReference type="ARBA" id="ARBA00023180"/>
    </source>
</evidence>
<dbReference type="InterPro" id="IPR043325">
    <property type="entry name" value="LTSS"/>
</dbReference>
<evidence type="ECO:0000256" key="8">
    <source>
        <dbReference type="ARBA" id="ARBA00023288"/>
    </source>
</evidence>
<dbReference type="PANTHER" id="PTHR33044">
    <property type="entry name" value="BIFUNCTIONAL INHIBITOR/LIPID-TRANSFER PROTEIN/SEED STORAGE 2S ALBUMIN SUPERFAMILY PROTEIN-RELATED"/>
    <property type="match status" value="1"/>
</dbReference>
<dbReference type="Gene3D" id="1.10.110.10">
    <property type="entry name" value="Plant lipid-transfer and hydrophobic proteins"/>
    <property type="match status" value="1"/>
</dbReference>
<name>A0AAV3RJK7_LITER</name>
<keyword evidence="3" id="KW-1003">Cell membrane</keyword>
<protein>
    <recommendedName>
        <fullName evidence="9">Bifunctional inhibitor/plant lipid transfer protein/seed storage helical domain-containing protein</fullName>
    </recommendedName>
</protein>
<comment type="caution">
    <text evidence="10">The sequence shown here is derived from an EMBL/GenBank/DDBJ whole genome shotgun (WGS) entry which is preliminary data.</text>
</comment>
<evidence type="ECO:0000256" key="6">
    <source>
        <dbReference type="ARBA" id="ARBA00023157"/>
    </source>
</evidence>
<reference evidence="10 11" key="1">
    <citation type="submission" date="2024-01" db="EMBL/GenBank/DDBJ databases">
        <title>The complete chloroplast genome sequence of Lithospermum erythrorhizon: insights into the phylogenetic relationship among Boraginaceae species and the maternal lineages of purple gromwells.</title>
        <authorList>
            <person name="Okada T."/>
            <person name="Watanabe K."/>
        </authorList>
    </citation>
    <scope>NUCLEOTIDE SEQUENCE [LARGE SCALE GENOMIC DNA]</scope>
</reference>
<organism evidence="10 11">
    <name type="scientific">Lithospermum erythrorhizon</name>
    <name type="common">Purple gromwell</name>
    <name type="synonym">Lithospermum officinale var. erythrorhizon</name>
    <dbReference type="NCBI Taxonomy" id="34254"/>
    <lineage>
        <taxon>Eukaryota</taxon>
        <taxon>Viridiplantae</taxon>
        <taxon>Streptophyta</taxon>
        <taxon>Embryophyta</taxon>
        <taxon>Tracheophyta</taxon>
        <taxon>Spermatophyta</taxon>
        <taxon>Magnoliopsida</taxon>
        <taxon>eudicotyledons</taxon>
        <taxon>Gunneridae</taxon>
        <taxon>Pentapetalae</taxon>
        <taxon>asterids</taxon>
        <taxon>lamiids</taxon>
        <taxon>Boraginales</taxon>
        <taxon>Boraginaceae</taxon>
        <taxon>Boraginoideae</taxon>
        <taxon>Lithospermeae</taxon>
        <taxon>Lithospermum</taxon>
    </lineage>
</organism>
<proteinExistence type="inferred from homology"/>
<evidence type="ECO:0000256" key="3">
    <source>
        <dbReference type="ARBA" id="ARBA00022475"/>
    </source>
</evidence>
<feature type="domain" description="Bifunctional inhibitor/plant lipid transfer protein/seed storage helical" evidence="9">
    <location>
        <begin position="3"/>
        <end position="65"/>
    </location>
</feature>
<dbReference type="InterPro" id="IPR016140">
    <property type="entry name" value="Bifunc_inhib/LTP/seed_store"/>
</dbReference>
<dbReference type="GO" id="GO:0005886">
    <property type="term" value="C:plasma membrane"/>
    <property type="evidence" value="ECO:0007669"/>
    <property type="project" value="UniProtKB-SubCell"/>
</dbReference>
<keyword evidence="6" id="KW-1015">Disulfide bond</keyword>
<dbReference type="AlphaFoldDB" id="A0AAV3RJK7"/>
<dbReference type="CDD" id="cd00010">
    <property type="entry name" value="AAI_LTSS"/>
    <property type="match status" value="1"/>
</dbReference>
<dbReference type="Pfam" id="PF14368">
    <property type="entry name" value="LTP_2"/>
    <property type="match status" value="1"/>
</dbReference>
<accession>A0AAV3RJK7</accession>
<comment type="similarity">
    <text evidence="2">Belongs to the plant LTP family.</text>
</comment>
<evidence type="ECO:0000256" key="2">
    <source>
        <dbReference type="ARBA" id="ARBA00009748"/>
    </source>
</evidence>
<keyword evidence="8" id="KW-0449">Lipoprotein</keyword>
<dbReference type="GO" id="GO:0098552">
    <property type="term" value="C:side of membrane"/>
    <property type="evidence" value="ECO:0007669"/>
    <property type="project" value="UniProtKB-KW"/>
</dbReference>
<dbReference type="SUPFAM" id="SSF47699">
    <property type="entry name" value="Bifunctional inhibitor/lipid-transfer protein/seed storage 2S albumin"/>
    <property type="match status" value="1"/>
</dbReference>
<evidence type="ECO:0000313" key="11">
    <source>
        <dbReference type="Proteomes" id="UP001454036"/>
    </source>
</evidence>
<keyword evidence="4" id="KW-0336">GPI-anchor</keyword>
<evidence type="ECO:0000256" key="5">
    <source>
        <dbReference type="ARBA" id="ARBA00022729"/>
    </source>
</evidence>
<evidence type="ECO:0000256" key="4">
    <source>
        <dbReference type="ARBA" id="ARBA00022622"/>
    </source>
</evidence>
<dbReference type="EMBL" id="BAABME010009574">
    <property type="protein sequence ID" value="GAA0175408.1"/>
    <property type="molecule type" value="Genomic_DNA"/>
</dbReference>
<comment type="subcellular location">
    <subcellularLocation>
        <location evidence="1">Cell membrane</location>
        <topology evidence="1">Lipid-anchor</topology>
        <topology evidence="1">GPI-anchor</topology>
    </subcellularLocation>
</comment>
<keyword evidence="5" id="KW-0732">Signal</keyword>
<dbReference type="InterPro" id="IPR036312">
    <property type="entry name" value="Bifun_inhib/LTP/seed_sf"/>
</dbReference>
<keyword evidence="11" id="KW-1185">Reference proteome</keyword>
<keyword evidence="7" id="KW-0325">Glycoprotein</keyword>
<evidence type="ECO:0000313" key="10">
    <source>
        <dbReference type="EMBL" id="GAA0175408.1"/>
    </source>
</evidence>
<gene>
    <name evidence="10" type="ORF">LIER_28588</name>
</gene>
<evidence type="ECO:0000259" key="9">
    <source>
        <dbReference type="Pfam" id="PF14368"/>
    </source>
</evidence>
<keyword evidence="4" id="KW-0472">Membrane</keyword>
<dbReference type="Proteomes" id="UP001454036">
    <property type="component" value="Unassembled WGS sequence"/>
</dbReference>
<sequence>MLSCLDYLQNKANSPPSDCCSSFGNIVNVAPKCLCEAANGASQFQVNQTRVLSLPIVCNVDATKVADLCKNNTGGSSSGGSSSTKLSYFLSLPAILMYAIMSAVV</sequence>
<evidence type="ECO:0000256" key="1">
    <source>
        <dbReference type="ARBA" id="ARBA00004609"/>
    </source>
</evidence>